<dbReference type="AlphaFoldDB" id="A0A8B8PHV0"/>
<feature type="region of interest" description="Disordered" evidence="1">
    <location>
        <begin position="253"/>
        <end position="285"/>
    </location>
</feature>
<dbReference type="KEGG" id="rarg:115743177"/>
<name>A0A8B8PHV0_9MYRT</name>
<dbReference type="PANTHER" id="PTHR39267:SF1">
    <property type="entry name" value="SURVIVAL MOTOR NEURON PROTEIN"/>
    <property type="match status" value="1"/>
</dbReference>
<keyword evidence="3" id="KW-1185">Reference proteome</keyword>
<reference evidence="4" key="1">
    <citation type="submission" date="2025-08" db="UniProtKB">
        <authorList>
            <consortium name="RefSeq"/>
        </authorList>
    </citation>
    <scope>IDENTIFICATION</scope>
    <source>
        <tissue evidence="4">Leaf</tissue>
    </source>
</reference>
<protein>
    <submittedName>
        <fullName evidence="4">Uncharacterized protein LOC115743177</fullName>
    </submittedName>
</protein>
<proteinExistence type="predicted"/>
<organism evidence="3 4">
    <name type="scientific">Rhodamnia argentea</name>
    <dbReference type="NCBI Taxonomy" id="178133"/>
    <lineage>
        <taxon>Eukaryota</taxon>
        <taxon>Viridiplantae</taxon>
        <taxon>Streptophyta</taxon>
        <taxon>Embryophyta</taxon>
        <taxon>Tracheophyta</taxon>
        <taxon>Spermatophyta</taxon>
        <taxon>Magnoliopsida</taxon>
        <taxon>eudicotyledons</taxon>
        <taxon>Gunneridae</taxon>
        <taxon>Pentapetalae</taxon>
        <taxon>rosids</taxon>
        <taxon>malvids</taxon>
        <taxon>Myrtales</taxon>
        <taxon>Myrtaceae</taxon>
        <taxon>Myrtoideae</taxon>
        <taxon>Myrteae</taxon>
        <taxon>Australasian group</taxon>
        <taxon>Rhodamnia</taxon>
    </lineage>
</organism>
<feature type="domain" description="Survival Motor Neuron Gemin2-binding" evidence="2">
    <location>
        <begin position="1"/>
        <end position="29"/>
    </location>
</feature>
<dbReference type="InterPro" id="IPR049481">
    <property type="entry name" value="SMN_G2-BD"/>
</dbReference>
<gene>
    <name evidence="4" type="primary">LOC115743177</name>
</gene>
<evidence type="ECO:0000313" key="4">
    <source>
        <dbReference type="RefSeq" id="XP_030533713.1"/>
    </source>
</evidence>
<evidence type="ECO:0000256" key="1">
    <source>
        <dbReference type="SAM" id="MobiDB-lite"/>
    </source>
</evidence>
<accession>A0A8B8PHV0</accession>
<dbReference type="RefSeq" id="XP_030533713.1">
    <property type="nucleotide sequence ID" value="XM_030677853.2"/>
</dbReference>
<evidence type="ECO:0000259" key="2">
    <source>
        <dbReference type="Pfam" id="PF20636"/>
    </source>
</evidence>
<dbReference type="CDD" id="cd22851">
    <property type="entry name" value="SMN_N"/>
    <property type="match status" value="1"/>
</dbReference>
<dbReference type="Proteomes" id="UP000827889">
    <property type="component" value="Chromosome 3"/>
</dbReference>
<dbReference type="Pfam" id="PF20636">
    <property type="entry name" value="SMN_G2-BD"/>
    <property type="match status" value="1"/>
</dbReference>
<evidence type="ECO:0000313" key="3">
    <source>
        <dbReference type="Proteomes" id="UP000827889"/>
    </source>
</evidence>
<dbReference type="OrthoDB" id="197400at2759"/>
<dbReference type="InterPro" id="IPR040424">
    <property type="entry name" value="Smn1"/>
</dbReference>
<dbReference type="GeneID" id="115743177"/>
<sequence length="320" mass="34572">MANEGDLWDDSALINAFDDAMSKYKLMHGQKNSNASKGVEVVDEQEKSISSPGQGNHITMREEPEHAVASNCAEVPGEAKNDPSVNENPCVDVLAEGSHPDSSNGMPVQDTIEALSYSQGVEGYDQLLAEYYELEQKREKVLQLLHQYGDWNYQFPQDATGAAPSAPWTTATAAIEPCVPSGHTYPVGSSCCPCVCQSFVAPCPVYTCSFGKTCVGQICNGAPSTSHQKAPVEDSDITRTAIEAAEKAISSLKIGRSTGEESGSGYLSGKEKKPEVETLQSESSETDLSVVLNAWYSAGFYTGKYLVERSVREKRHIPKQ</sequence>
<dbReference type="PANTHER" id="PTHR39267">
    <property type="entry name" value="SURVIVAL MOTOR NEURON-LIKE PROTEIN 1"/>
    <property type="match status" value="1"/>
</dbReference>